<keyword evidence="12" id="KW-0472">Membrane</keyword>
<dbReference type="InterPro" id="IPR003594">
    <property type="entry name" value="HATPase_dom"/>
</dbReference>
<evidence type="ECO:0000256" key="11">
    <source>
        <dbReference type="ARBA" id="ARBA00023012"/>
    </source>
</evidence>
<evidence type="ECO:0000256" key="6">
    <source>
        <dbReference type="ARBA" id="ARBA00022692"/>
    </source>
</evidence>
<protein>
    <recommendedName>
        <fullName evidence="3">histidine kinase</fullName>
        <ecNumber evidence="3">2.7.13.3</ecNumber>
    </recommendedName>
</protein>
<dbReference type="Pfam" id="PF00512">
    <property type="entry name" value="HisKA"/>
    <property type="match status" value="1"/>
</dbReference>
<keyword evidence="7" id="KW-0547">Nucleotide-binding</keyword>
<evidence type="ECO:0000259" key="15">
    <source>
        <dbReference type="PROSITE" id="PS50885"/>
    </source>
</evidence>
<evidence type="ECO:0000313" key="16">
    <source>
        <dbReference type="EMBL" id="ASW02551.1"/>
    </source>
</evidence>
<dbReference type="Pfam" id="PF02518">
    <property type="entry name" value="HATPase_c"/>
    <property type="match status" value="1"/>
</dbReference>
<keyword evidence="4" id="KW-0597">Phosphoprotein</keyword>
<dbReference type="CDD" id="cd00082">
    <property type="entry name" value="HisKA"/>
    <property type="match status" value="1"/>
</dbReference>
<dbReference type="PRINTS" id="PR00344">
    <property type="entry name" value="BCTRLSENSOR"/>
</dbReference>
<evidence type="ECO:0000259" key="14">
    <source>
        <dbReference type="PROSITE" id="PS50109"/>
    </source>
</evidence>
<dbReference type="GO" id="GO:0000155">
    <property type="term" value="F:phosphorelay sensor kinase activity"/>
    <property type="evidence" value="ECO:0007669"/>
    <property type="project" value="InterPro"/>
</dbReference>
<keyword evidence="8 16" id="KW-0418">Kinase</keyword>
<dbReference type="InterPro" id="IPR036890">
    <property type="entry name" value="HATPase_C_sf"/>
</dbReference>
<comment type="catalytic activity">
    <reaction evidence="1">
        <text>ATP + protein L-histidine = ADP + protein N-phospho-L-histidine.</text>
        <dbReference type="EC" id="2.7.13.3"/>
    </reaction>
</comment>
<keyword evidence="13" id="KW-0732">Signal</keyword>
<dbReference type="InterPro" id="IPR050428">
    <property type="entry name" value="TCS_sensor_his_kinase"/>
</dbReference>
<evidence type="ECO:0000256" key="5">
    <source>
        <dbReference type="ARBA" id="ARBA00022679"/>
    </source>
</evidence>
<dbReference type="SUPFAM" id="SSF47384">
    <property type="entry name" value="Homodimeric domain of signal transducing histidine kinase"/>
    <property type="match status" value="1"/>
</dbReference>
<keyword evidence="11" id="KW-0902">Two-component regulatory system</keyword>
<evidence type="ECO:0000256" key="13">
    <source>
        <dbReference type="SAM" id="SignalP"/>
    </source>
</evidence>
<proteinExistence type="predicted"/>
<feature type="domain" description="HAMP" evidence="15">
    <location>
        <begin position="165"/>
        <end position="218"/>
    </location>
</feature>
<feature type="signal peptide" evidence="13">
    <location>
        <begin position="1"/>
        <end position="23"/>
    </location>
</feature>
<reference evidence="16 17" key="1">
    <citation type="submission" date="2017-08" db="EMBL/GenBank/DDBJ databases">
        <title>Identification and genetic characteristics of simultaneous BTEX- and naphthalene-degrading Paraburkholderia sp. BN5 isolated from petroleum-contaminated soil.</title>
        <authorList>
            <person name="Lee Y."/>
            <person name="Jeon C.O."/>
        </authorList>
    </citation>
    <scope>NUCLEOTIDE SEQUENCE [LARGE SCALE GENOMIC DNA]</scope>
    <source>
        <strain evidence="16 17">BN5</strain>
    </source>
</reference>
<dbReference type="InterPro" id="IPR036097">
    <property type="entry name" value="HisK_dim/P_sf"/>
</dbReference>
<dbReference type="EMBL" id="CP022990">
    <property type="protein sequence ID" value="ASW02551.1"/>
    <property type="molecule type" value="Genomic_DNA"/>
</dbReference>
<evidence type="ECO:0000256" key="2">
    <source>
        <dbReference type="ARBA" id="ARBA00004141"/>
    </source>
</evidence>
<evidence type="ECO:0000256" key="4">
    <source>
        <dbReference type="ARBA" id="ARBA00022553"/>
    </source>
</evidence>
<dbReference type="PANTHER" id="PTHR45436">
    <property type="entry name" value="SENSOR HISTIDINE KINASE YKOH"/>
    <property type="match status" value="1"/>
</dbReference>
<evidence type="ECO:0000256" key="12">
    <source>
        <dbReference type="ARBA" id="ARBA00023136"/>
    </source>
</evidence>
<evidence type="ECO:0000256" key="10">
    <source>
        <dbReference type="ARBA" id="ARBA00022989"/>
    </source>
</evidence>
<dbReference type="InterPro" id="IPR003660">
    <property type="entry name" value="HAMP_dom"/>
</dbReference>
<dbReference type="PROSITE" id="PS50109">
    <property type="entry name" value="HIS_KIN"/>
    <property type="match status" value="1"/>
</dbReference>
<dbReference type="AlphaFoldDB" id="A0A248VU48"/>
<dbReference type="RefSeq" id="WP_095422411.1">
    <property type="nucleotide sequence ID" value="NZ_CP022990.1"/>
</dbReference>
<keyword evidence="9" id="KW-0067">ATP-binding</keyword>
<dbReference type="InterPro" id="IPR004358">
    <property type="entry name" value="Sig_transdc_His_kin-like_C"/>
</dbReference>
<evidence type="ECO:0000256" key="1">
    <source>
        <dbReference type="ARBA" id="ARBA00000085"/>
    </source>
</evidence>
<evidence type="ECO:0000256" key="7">
    <source>
        <dbReference type="ARBA" id="ARBA00022741"/>
    </source>
</evidence>
<dbReference type="PROSITE" id="PS50885">
    <property type="entry name" value="HAMP"/>
    <property type="match status" value="1"/>
</dbReference>
<evidence type="ECO:0000256" key="8">
    <source>
        <dbReference type="ARBA" id="ARBA00022777"/>
    </source>
</evidence>
<evidence type="ECO:0000256" key="9">
    <source>
        <dbReference type="ARBA" id="ARBA00022840"/>
    </source>
</evidence>
<dbReference type="Gene3D" id="1.10.287.130">
    <property type="match status" value="1"/>
</dbReference>
<evidence type="ECO:0000256" key="3">
    <source>
        <dbReference type="ARBA" id="ARBA00012438"/>
    </source>
</evidence>
<dbReference type="GO" id="GO:0005524">
    <property type="term" value="F:ATP binding"/>
    <property type="evidence" value="ECO:0007669"/>
    <property type="project" value="UniProtKB-KW"/>
</dbReference>
<keyword evidence="10" id="KW-1133">Transmembrane helix</keyword>
<name>A0A248VU48_9BURK</name>
<feature type="domain" description="Histidine kinase" evidence="14">
    <location>
        <begin position="226"/>
        <end position="444"/>
    </location>
</feature>
<dbReference type="CDD" id="cd00075">
    <property type="entry name" value="HATPase"/>
    <property type="match status" value="1"/>
</dbReference>
<dbReference type="InterPro" id="IPR003661">
    <property type="entry name" value="HisK_dim/P_dom"/>
</dbReference>
<dbReference type="Gene3D" id="3.30.565.10">
    <property type="entry name" value="Histidine kinase-like ATPase, C-terminal domain"/>
    <property type="match status" value="1"/>
</dbReference>
<evidence type="ECO:0000313" key="17">
    <source>
        <dbReference type="Proteomes" id="UP000215158"/>
    </source>
</evidence>
<feature type="chain" id="PRO_5012331845" description="histidine kinase" evidence="13">
    <location>
        <begin position="24"/>
        <end position="453"/>
    </location>
</feature>
<dbReference type="GO" id="GO:0005886">
    <property type="term" value="C:plasma membrane"/>
    <property type="evidence" value="ECO:0007669"/>
    <property type="project" value="TreeGrafter"/>
</dbReference>
<dbReference type="Proteomes" id="UP000215158">
    <property type="component" value="Chromosome 2"/>
</dbReference>
<sequence>MTSIRRWLLGWLICGLAAASAIAAFGIFHTAREEANELFDYELRTVALSLPSNLETAETVDRQGAEFEGISDDRILIEIWDKGGALVYHSRHTPVLARLPAGIRTIERGEGHWRVLGLQQSDRFVQVAQPVSVREALALHLALHTLWPLGVLMPVTIVLVLLVVARGLAPIGGLSRSLATRSLDSLEPLRIDGNVPVEIRPLVDALNDLLQRLNAASQAQRTFIADAAHELRSPLAALKLQLQAASNNGTLKDDGRTIERIDTRLNRIIRLVQQLLTLAREDAQPANEGITVSLRRIGEQAVSDFSLLAEERQIDLGLEFRPPVTQNDTCDVLADPHGVSVLLNNLIDNAIRYTPRGGKVDVVLTLTADRLGFDVVDNGPGIPEHDMERVLDRFYRGEHTRGTGSGLGLAIAARIAQRQGLTLSLSNNAGATGLTVSVSGFVRVAKHVAASNG</sequence>
<dbReference type="Pfam" id="PF08521">
    <property type="entry name" value="2CSK_N"/>
    <property type="match status" value="1"/>
</dbReference>
<dbReference type="SMART" id="SM00387">
    <property type="entry name" value="HATPase_c"/>
    <property type="match status" value="1"/>
</dbReference>
<keyword evidence="6" id="KW-0812">Transmembrane</keyword>
<keyword evidence="5" id="KW-0808">Transferase</keyword>
<gene>
    <name evidence="16" type="ORF">CJU94_31320</name>
</gene>
<dbReference type="OrthoDB" id="8554694at2"/>
<dbReference type="KEGG" id="parb:CJU94_31320"/>
<comment type="subcellular location">
    <subcellularLocation>
        <location evidence="2">Membrane</location>
        <topology evidence="2">Multi-pass membrane protein</topology>
    </subcellularLocation>
</comment>
<accession>A0A248VU48</accession>
<dbReference type="EC" id="2.7.13.3" evidence="3"/>
<dbReference type="SUPFAM" id="SSF55874">
    <property type="entry name" value="ATPase domain of HSP90 chaperone/DNA topoisomerase II/histidine kinase"/>
    <property type="match status" value="1"/>
</dbReference>
<dbReference type="InterPro" id="IPR005467">
    <property type="entry name" value="His_kinase_dom"/>
</dbReference>
<dbReference type="PANTHER" id="PTHR45436:SF14">
    <property type="entry name" value="SENSOR PROTEIN QSEC"/>
    <property type="match status" value="1"/>
</dbReference>
<dbReference type="InterPro" id="IPR013727">
    <property type="entry name" value="2CSK_N"/>
</dbReference>
<organism evidence="16 17">
    <name type="scientific">Paraburkholderia aromaticivorans</name>
    <dbReference type="NCBI Taxonomy" id="2026199"/>
    <lineage>
        <taxon>Bacteria</taxon>
        <taxon>Pseudomonadati</taxon>
        <taxon>Pseudomonadota</taxon>
        <taxon>Betaproteobacteria</taxon>
        <taxon>Burkholderiales</taxon>
        <taxon>Burkholderiaceae</taxon>
        <taxon>Paraburkholderia</taxon>
    </lineage>
</organism>
<dbReference type="SMART" id="SM00388">
    <property type="entry name" value="HisKA"/>
    <property type="match status" value="1"/>
</dbReference>
<keyword evidence="17" id="KW-1185">Reference proteome</keyword>